<dbReference type="GO" id="GO:0005886">
    <property type="term" value="C:plasma membrane"/>
    <property type="evidence" value="ECO:0007669"/>
    <property type="project" value="UniProtKB-SubCell"/>
</dbReference>
<dbReference type="Gene3D" id="1.10.287.70">
    <property type="match status" value="1"/>
</dbReference>
<evidence type="ECO:0000256" key="7">
    <source>
        <dbReference type="ARBA" id="ARBA00023180"/>
    </source>
</evidence>
<gene>
    <name evidence="10" type="ORF">PHYEVI_LOCUS3062</name>
</gene>
<keyword evidence="5 8" id="KW-0472">Membrane</keyword>
<dbReference type="OrthoDB" id="6506757at2759"/>
<evidence type="ECO:0000313" key="10">
    <source>
        <dbReference type="EMBL" id="CAG9856642.1"/>
    </source>
</evidence>
<dbReference type="Gene3D" id="3.40.190.10">
    <property type="entry name" value="Periplasmic binding protein-like II"/>
    <property type="match status" value="1"/>
</dbReference>
<dbReference type="EMBL" id="OU900105">
    <property type="protein sequence ID" value="CAG9856642.1"/>
    <property type="molecule type" value="Genomic_DNA"/>
</dbReference>
<reference evidence="10" key="1">
    <citation type="submission" date="2022-01" db="EMBL/GenBank/DDBJ databases">
        <authorList>
            <person name="King R."/>
        </authorList>
    </citation>
    <scope>NUCLEOTIDE SEQUENCE</scope>
</reference>
<proteinExistence type="predicted"/>
<dbReference type="InterPro" id="IPR052192">
    <property type="entry name" value="Insect_Ionotropic_Sensory_Rcpt"/>
</dbReference>
<organism evidence="10 11">
    <name type="scientific">Phyllotreta striolata</name>
    <name type="common">Striped flea beetle</name>
    <name type="synonym">Crioceris striolata</name>
    <dbReference type="NCBI Taxonomy" id="444603"/>
    <lineage>
        <taxon>Eukaryota</taxon>
        <taxon>Metazoa</taxon>
        <taxon>Ecdysozoa</taxon>
        <taxon>Arthropoda</taxon>
        <taxon>Hexapoda</taxon>
        <taxon>Insecta</taxon>
        <taxon>Pterygota</taxon>
        <taxon>Neoptera</taxon>
        <taxon>Endopterygota</taxon>
        <taxon>Coleoptera</taxon>
        <taxon>Polyphaga</taxon>
        <taxon>Cucujiformia</taxon>
        <taxon>Chrysomeloidea</taxon>
        <taxon>Chrysomelidae</taxon>
        <taxon>Galerucinae</taxon>
        <taxon>Alticini</taxon>
        <taxon>Phyllotreta</taxon>
    </lineage>
</organism>
<dbReference type="PANTHER" id="PTHR42643">
    <property type="entry name" value="IONOTROPIC RECEPTOR 20A-RELATED"/>
    <property type="match status" value="1"/>
</dbReference>
<keyword evidence="3 8" id="KW-0812">Transmembrane</keyword>
<comment type="subcellular location">
    <subcellularLocation>
        <location evidence="1">Cell membrane</location>
        <topology evidence="1">Multi-pass membrane protein</topology>
    </subcellularLocation>
</comment>
<feature type="signal peptide" evidence="9">
    <location>
        <begin position="1"/>
        <end position="17"/>
    </location>
</feature>
<keyword evidence="4 8" id="KW-1133">Transmembrane helix</keyword>
<evidence type="ECO:0000256" key="2">
    <source>
        <dbReference type="ARBA" id="ARBA00022475"/>
    </source>
</evidence>
<feature type="transmembrane region" description="Helical" evidence="8">
    <location>
        <begin position="603"/>
        <end position="625"/>
    </location>
</feature>
<evidence type="ECO:0000313" key="11">
    <source>
        <dbReference type="Proteomes" id="UP001153712"/>
    </source>
</evidence>
<protein>
    <submittedName>
        <fullName evidence="10">Uncharacterized protein</fullName>
    </submittedName>
</protein>
<accession>A0A9N9XL23</accession>
<dbReference type="AlphaFoldDB" id="A0A9N9XL23"/>
<keyword evidence="9" id="KW-0732">Signal</keyword>
<feature type="transmembrane region" description="Helical" evidence="8">
    <location>
        <begin position="348"/>
        <end position="367"/>
    </location>
</feature>
<keyword evidence="11" id="KW-1185">Reference proteome</keyword>
<evidence type="ECO:0000256" key="3">
    <source>
        <dbReference type="ARBA" id="ARBA00022692"/>
    </source>
</evidence>
<evidence type="ECO:0000256" key="5">
    <source>
        <dbReference type="ARBA" id="ARBA00023136"/>
    </source>
</evidence>
<dbReference type="PROSITE" id="PS51257">
    <property type="entry name" value="PROKAR_LIPOPROTEIN"/>
    <property type="match status" value="1"/>
</dbReference>
<evidence type="ECO:0000256" key="6">
    <source>
        <dbReference type="ARBA" id="ARBA00023170"/>
    </source>
</evidence>
<dbReference type="Proteomes" id="UP001153712">
    <property type="component" value="Chromosome 12"/>
</dbReference>
<keyword evidence="7" id="KW-0325">Glycoprotein</keyword>
<feature type="chain" id="PRO_5040367151" evidence="9">
    <location>
        <begin position="18"/>
        <end position="653"/>
    </location>
</feature>
<dbReference type="SUPFAM" id="SSF53850">
    <property type="entry name" value="Periplasmic binding protein-like II"/>
    <property type="match status" value="1"/>
</dbReference>
<evidence type="ECO:0000256" key="4">
    <source>
        <dbReference type="ARBA" id="ARBA00022989"/>
    </source>
</evidence>
<evidence type="ECO:0000256" key="8">
    <source>
        <dbReference type="SAM" id="Phobius"/>
    </source>
</evidence>
<sequence>MKLILPLHFLFAISANCERLCKGLSYQNAAISCLENILVDHLVVPMGLDDTNRTTLVPVLTSNVESCLENRLIARISARLPFITFAMFNMEDVRYSKTRQTRYNAKFYIFFLDDYRNFTDALAMVRRADSFNPTAFFLVYVEGNSGGNAITAGGILRVTKINYLPYAAVLVNLDDAFELYQFVYDYGKKKKRKICGTYPKVTVVDTCVNGTMLKPSKNYNDVRVRENCIVKVVAKEFVPFVLSKTEGFEIDVLQLIGSYLKVTFDVEFYPKSALPNWGGKINGTWTGLVKDVAEKTSVGVGHIVVGLMDSKEFSYSQSYHYASLVWVIPKALDIPKWRILFALFSPQVWALCLGMVLLFAFVFYLVIKLQGGTPRNSLLTATQILIYQPVSHLPRNDLHNVFFLGLCVASIILNSVYTSSLLFYMKNPMTEHQASGLHELIDPFGNPVYEVGGYSKYKSFYNDSETETSRFVYDHYQVSYGENDTLEYWLRRVAHTRRYWTISTLLYAKYVDALDNITRTEDGKSMIFVKSKKPVSVNGVGLIMRRSHPLLGKINKIIQHMLYGGIQLKIRSKYWRVIEKMESLDNSIDMADEPLTFYHLEGAFAFLILGYVLGFLILAMEIIIYRCKKRKNRKMKDIRHLKRKKNNKVHEIR</sequence>
<keyword evidence="6" id="KW-0675">Receptor</keyword>
<evidence type="ECO:0000256" key="9">
    <source>
        <dbReference type="SAM" id="SignalP"/>
    </source>
</evidence>
<feature type="transmembrane region" description="Helical" evidence="8">
    <location>
        <begin position="401"/>
        <end position="425"/>
    </location>
</feature>
<dbReference type="PANTHER" id="PTHR42643:SF24">
    <property type="entry name" value="IONOTROPIC RECEPTOR 60A"/>
    <property type="match status" value="1"/>
</dbReference>
<keyword evidence="2" id="KW-1003">Cell membrane</keyword>
<name>A0A9N9XL23_PHYSR</name>
<evidence type="ECO:0000256" key="1">
    <source>
        <dbReference type="ARBA" id="ARBA00004651"/>
    </source>
</evidence>